<dbReference type="Pfam" id="PF02120">
    <property type="entry name" value="Flg_hook"/>
    <property type="match status" value="1"/>
</dbReference>
<sequence>MNQNSALDTLRELAAQEVEKAAIRLGEMRRGCQQAEEQLNMLINYQFEYSNSLNDNMSQEIASTRWQNYQQFIRTLEKAIEQHRQQLMQWTNKVDQALAGHFEERRMITLPKILLNNGADTAAAGDAKGADGKGFGEDFLALLGKALPGNVALDDGKSLPLGAALSKVAAANAAKGDAKDGQAALTELLNSPEQPEALSALLTSLGKIDAGDKPDVAQKDAKTDKPLSDAELQTLSALFAMLPQPVTATQPVTLPKTATDPASLSALTSAAGNTTGKNTADSLLPADGSAKKAAPLGATLADNKSAAASATAAAQPHGDDKAQLVANNNPDARDNATPQANNTTPVTAQVTPAISSATIATPTTTHIATPTAPMISAQLGSHEWQQQISQHVTLFTRQGQHSAELRLHPEDLGQVQISLKLEDNQAQLQMMSPHSHVRAALEAALPSLRTALAESGIQLGQSNISSESFAQQQSGQQQQQQSARGGERFSLSGNDAEPLPVAESLQRLASSNGAVDIFA</sequence>
<keyword evidence="8" id="KW-0653">Protein transport</keyword>
<organism evidence="14 15">
    <name type="scientific">Beauveria bassiana D1-5</name>
    <dbReference type="NCBI Taxonomy" id="1245745"/>
    <lineage>
        <taxon>Eukaryota</taxon>
        <taxon>Fungi</taxon>
        <taxon>Dikarya</taxon>
        <taxon>Ascomycota</taxon>
        <taxon>Pezizomycotina</taxon>
        <taxon>Sordariomycetes</taxon>
        <taxon>Hypocreomycetidae</taxon>
        <taxon>Hypocreales</taxon>
        <taxon>Cordycipitaceae</taxon>
        <taxon>Beauveria</taxon>
    </lineage>
</organism>
<evidence type="ECO:0000256" key="4">
    <source>
        <dbReference type="ARBA" id="ARBA00022448"/>
    </source>
</evidence>
<evidence type="ECO:0000256" key="1">
    <source>
        <dbReference type="ARBA" id="ARBA00003944"/>
    </source>
</evidence>
<dbReference type="InterPro" id="IPR012823">
    <property type="entry name" value="Flagell_FliJ"/>
</dbReference>
<comment type="caution">
    <text evidence="14">The sequence shown here is derived from an EMBL/GenBank/DDBJ whole genome shotgun (WGS) entry which is preliminary data.</text>
</comment>
<dbReference type="InterPro" id="IPR021136">
    <property type="entry name" value="Flagellar_hook_control-like_C"/>
</dbReference>
<dbReference type="NCBIfam" id="TIGR02473">
    <property type="entry name" value="flagell_FliJ"/>
    <property type="match status" value="1"/>
</dbReference>
<keyword evidence="6" id="KW-0145">Chemotaxis</keyword>
<evidence type="ECO:0000256" key="11">
    <source>
        <dbReference type="SAM" id="Coils"/>
    </source>
</evidence>
<comment type="similarity">
    <text evidence="3">Belongs to the FliK family.</text>
</comment>
<name>A0A0A2V7K0_BEABA</name>
<evidence type="ECO:0000256" key="6">
    <source>
        <dbReference type="ARBA" id="ARBA00022500"/>
    </source>
</evidence>
<evidence type="ECO:0000259" key="13">
    <source>
        <dbReference type="Pfam" id="PF02120"/>
    </source>
</evidence>
<dbReference type="HOGENOM" id="CLU_039492_0_0_1"/>
<accession>A0A0A2V7K0</accession>
<dbReference type="Pfam" id="PF02050">
    <property type="entry name" value="FliJ"/>
    <property type="match status" value="1"/>
</dbReference>
<evidence type="ECO:0000256" key="9">
    <source>
        <dbReference type="ARBA" id="ARBA00023136"/>
    </source>
</evidence>
<keyword evidence="7" id="KW-1005">Bacterial flagellum biogenesis</keyword>
<dbReference type="Gene3D" id="1.10.287.1700">
    <property type="match status" value="1"/>
</dbReference>
<dbReference type="CDD" id="cd17470">
    <property type="entry name" value="T3SS_Flik_C"/>
    <property type="match status" value="1"/>
</dbReference>
<feature type="region of interest" description="Disordered" evidence="12">
    <location>
        <begin position="465"/>
        <end position="497"/>
    </location>
</feature>
<reference evidence="14 15" key="1">
    <citation type="submission" date="2012-10" db="EMBL/GenBank/DDBJ databases">
        <title>Genome sequencing and analysis of entomopathogenic fungi Beauveria bassiana D1-5.</title>
        <authorList>
            <person name="Li Q."/>
            <person name="Wang L."/>
            <person name="Zhang Z."/>
            <person name="Wang Q."/>
            <person name="Ren J."/>
            <person name="Wang M."/>
            <person name="Xu W."/>
            <person name="Wang J."/>
            <person name="Lu Y."/>
            <person name="Du Q."/>
            <person name="Sun Z."/>
        </authorList>
    </citation>
    <scope>NUCLEOTIDE SEQUENCE [LARGE SCALE GENOMIC DNA]</scope>
    <source>
        <strain evidence="14 15">D1-5</strain>
    </source>
</reference>
<feature type="region of interest" description="Disordered" evidence="12">
    <location>
        <begin position="308"/>
        <end position="344"/>
    </location>
</feature>
<dbReference type="PRINTS" id="PR01007">
    <property type="entry name" value="FLGHOOKFLIK"/>
</dbReference>
<keyword evidence="9" id="KW-0472">Membrane</keyword>
<keyword evidence="11" id="KW-0175">Coiled coil</keyword>
<dbReference type="Gene3D" id="3.30.750.140">
    <property type="match status" value="1"/>
</dbReference>
<feature type="domain" description="Flagellar hook-length control protein-like C-terminal" evidence="13">
    <location>
        <begin position="392"/>
        <end position="473"/>
    </location>
</feature>
<feature type="compositionally biased region" description="Polar residues" evidence="12">
    <location>
        <begin position="325"/>
        <end position="344"/>
    </location>
</feature>
<comment type="function">
    <text evidence="1">Controls the length of the flagellar hook.</text>
</comment>
<dbReference type="AlphaFoldDB" id="A0A0A2V7K0"/>
<evidence type="ECO:0000256" key="12">
    <source>
        <dbReference type="SAM" id="MobiDB-lite"/>
    </source>
</evidence>
<dbReference type="InterPro" id="IPR053716">
    <property type="entry name" value="Flag_assembly_chemotaxis_eff"/>
</dbReference>
<evidence type="ECO:0000256" key="8">
    <source>
        <dbReference type="ARBA" id="ARBA00022927"/>
    </source>
</evidence>
<dbReference type="InterPro" id="IPR038610">
    <property type="entry name" value="FliK-like_C_sf"/>
</dbReference>
<evidence type="ECO:0000256" key="5">
    <source>
        <dbReference type="ARBA" id="ARBA00022475"/>
    </source>
</evidence>
<comment type="subcellular location">
    <subcellularLocation>
        <location evidence="2">Cell membrane</location>
        <topology evidence="2">Peripheral membrane protein</topology>
        <orientation evidence="2">Cytoplasmic side</orientation>
    </subcellularLocation>
</comment>
<evidence type="ECO:0000256" key="7">
    <source>
        <dbReference type="ARBA" id="ARBA00022795"/>
    </source>
</evidence>
<keyword evidence="14" id="KW-0969">Cilium</keyword>
<dbReference type="InterPro" id="IPR001635">
    <property type="entry name" value="Flag_hook_Flik"/>
</dbReference>
<evidence type="ECO:0000256" key="2">
    <source>
        <dbReference type="ARBA" id="ARBA00004413"/>
    </source>
</evidence>
<dbReference type="Proteomes" id="UP000030106">
    <property type="component" value="Unassembled WGS sequence"/>
</dbReference>
<dbReference type="STRING" id="1245745.A0A0A2V7K0"/>
<dbReference type="InterPro" id="IPR052563">
    <property type="entry name" value="FliK"/>
</dbReference>
<evidence type="ECO:0000256" key="10">
    <source>
        <dbReference type="ARBA" id="ARBA00023225"/>
    </source>
</evidence>
<dbReference type="EMBL" id="ANFO01001148">
    <property type="protein sequence ID" value="KGQ03836.1"/>
    <property type="molecule type" value="Genomic_DNA"/>
</dbReference>
<feature type="compositionally biased region" description="Low complexity" evidence="12">
    <location>
        <begin position="465"/>
        <end position="482"/>
    </location>
</feature>
<feature type="coiled-coil region" evidence="11">
    <location>
        <begin position="73"/>
        <end position="100"/>
    </location>
</feature>
<keyword evidence="5" id="KW-1003">Cell membrane</keyword>
<gene>
    <name evidence="14" type="ORF">BBAD15_g10916</name>
</gene>
<evidence type="ECO:0000256" key="3">
    <source>
        <dbReference type="ARBA" id="ARBA00009149"/>
    </source>
</evidence>
<keyword evidence="14" id="KW-0282">Flagellum</keyword>
<proteinExistence type="inferred from homology"/>
<keyword evidence="14" id="KW-0966">Cell projection</keyword>
<evidence type="ECO:0000313" key="15">
    <source>
        <dbReference type="Proteomes" id="UP000030106"/>
    </source>
</evidence>
<keyword evidence="4" id="KW-0813">Transport</keyword>
<dbReference type="PANTHER" id="PTHR37533">
    <property type="entry name" value="FLAGELLAR HOOK-LENGTH CONTROL PROTEIN"/>
    <property type="match status" value="1"/>
</dbReference>
<evidence type="ECO:0000313" key="14">
    <source>
        <dbReference type="EMBL" id="KGQ03836.1"/>
    </source>
</evidence>
<keyword evidence="10" id="KW-1006">Bacterial flagellum protein export</keyword>
<protein>
    <submittedName>
        <fullName evidence="14">Flagellar hook-length control protein</fullName>
    </submittedName>
</protein>
<dbReference type="GO" id="GO:0015031">
    <property type="term" value="P:protein transport"/>
    <property type="evidence" value="ECO:0007669"/>
    <property type="project" value="UniProtKB-KW"/>
</dbReference>
<dbReference type="PANTHER" id="PTHR37533:SF2">
    <property type="entry name" value="FLAGELLAR HOOK-LENGTH CONTROL PROTEIN"/>
    <property type="match status" value="1"/>
</dbReference>
<dbReference type="GO" id="GO:0005886">
    <property type="term" value="C:plasma membrane"/>
    <property type="evidence" value="ECO:0007669"/>
    <property type="project" value="UniProtKB-SubCell"/>
</dbReference>